<dbReference type="EMBL" id="CP107020">
    <property type="protein sequence ID" value="UYG16220.1"/>
    <property type="molecule type" value="Genomic_DNA"/>
</dbReference>
<dbReference type="SUPFAM" id="SSF51430">
    <property type="entry name" value="NAD(P)-linked oxidoreductase"/>
    <property type="match status" value="1"/>
</dbReference>
<feature type="domain" description="NADP-dependent oxidoreductase" evidence="2">
    <location>
        <begin position="20"/>
        <end position="311"/>
    </location>
</feature>
<keyword evidence="4" id="KW-1185">Reference proteome</keyword>
<reference evidence="3" key="1">
    <citation type="submission" date="2022-10" db="EMBL/GenBank/DDBJ databases">
        <title>Whole-Genome Sequencing of Brachybacterium huguangmaarense BRM-3, Isolated from Betula schmidtii.</title>
        <authorList>
            <person name="Haam D."/>
        </authorList>
    </citation>
    <scope>NUCLEOTIDE SEQUENCE</scope>
    <source>
        <strain evidence="3">BRM-3</strain>
    </source>
</reference>
<dbReference type="Proteomes" id="UP001164305">
    <property type="component" value="Chromosome"/>
</dbReference>
<dbReference type="InterPro" id="IPR036812">
    <property type="entry name" value="NAD(P)_OxRdtase_dom_sf"/>
</dbReference>
<accession>A0ABY6FZ43</accession>
<evidence type="ECO:0000313" key="3">
    <source>
        <dbReference type="EMBL" id="UYG16220.1"/>
    </source>
</evidence>
<dbReference type="PANTHER" id="PTHR43625:SF77">
    <property type="entry name" value="ALDO-KETO REDUCTASE"/>
    <property type="match status" value="1"/>
</dbReference>
<dbReference type="InterPro" id="IPR023210">
    <property type="entry name" value="NADP_OxRdtase_dom"/>
</dbReference>
<dbReference type="Pfam" id="PF00248">
    <property type="entry name" value="Aldo_ket_red"/>
    <property type="match status" value="1"/>
</dbReference>
<name>A0ABY6FZ43_9MICO</name>
<dbReference type="PANTHER" id="PTHR43625">
    <property type="entry name" value="AFLATOXIN B1 ALDEHYDE REDUCTASE"/>
    <property type="match status" value="1"/>
</dbReference>
<sequence>MTDNTTLPTRRLGDLEVSALGMGVMNVVHAYGPPLDRDAAVRLVRHAADKGVTFFDTAEVYGPFVAEEIAGEALAPIRDDVVICTKFGFDITPGGQVHGLNSRPEHIREVVDGALQRLGTDRIDLLYQHRIDPQVPIEDVAGTVGELIGEGKVKHLGLSGAGAATIRRAHAVHPVTAVENQYSFLEREQEPEVLPVCEELGIGFVPYSPLGMGYLSGTVAPESVLMEGDLRAAGFPRFTVEGRRANWPVIELLRQVGHAQGATPAQMALAWLLAQKPWIVPIVGTTKVAHLDEDVAALDLHLDAEELRALDDGFAQLEVHGRSSGASQLANIDLGAKAGTTSEGTHGLSPLPGQQS</sequence>
<keyword evidence="1" id="KW-0560">Oxidoreductase</keyword>
<dbReference type="Gene3D" id="3.20.20.100">
    <property type="entry name" value="NADP-dependent oxidoreductase domain"/>
    <property type="match status" value="1"/>
</dbReference>
<gene>
    <name evidence="3" type="ORF">BRM3_11430</name>
</gene>
<evidence type="ECO:0000256" key="1">
    <source>
        <dbReference type="ARBA" id="ARBA00023002"/>
    </source>
</evidence>
<dbReference type="InterPro" id="IPR050791">
    <property type="entry name" value="Aldo-Keto_reductase"/>
</dbReference>
<evidence type="ECO:0000313" key="4">
    <source>
        <dbReference type="Proteomes" id="UP001164305"/>
    </source>
</evidence>
<evidence type="ECO:0000259" key="2">
    <source>
        <dbReference type="Pfam" id="PF00248"/>
    </source>
</evidence>
<proteinExistence type="predicted"/>
<protein>
    <submittedName>
        <fullName evidence="3">Aldo/keto reductase</fullName>
    </submittedName>
</protein>
<organism evidence="3 4">
    <name type="scientific">Brachybacterium huguangmaarense</name>
    <dbReference type="NCBI Taxonomy" id="1652028"/>
    <lineage>
        <taxon>Bacteria</taxon>
        <taxon>Bacillati</taxon>
        <taxon>Actinomycetota</taxon>
        <taxon>Actinomycetes</taxon>
        <taxon>Micrococcales</taxon>
        <taxon>Dermabacteraceae</taxon>
        <taxon>Brachybacterium</taxon>
    </lineage>
</organism>
<dbReference type="CDD" id="cd19078">
    <property type="entry name" value="AKR_AKR13C1_2"/>
    <property type="match status" value="1"/>
</dbReference>
<dbReference type="RefSeq" id="WP_263593433.1">
    <property type="nucleotide sequence ID" value="NZ_CP107020.1"/>
</dbReference>